<proteinExistence type="predicted"/>
<reference evidence="1" key="1">
    <citation type="journal article" date="2015" name="Nature">
        <title>Complex archaea that bridge the gap between prokaryotes and eukaryotes.</title>
        <authorList>
            <person name="Spang A."/>
            <person name="Saw J.H."/>
            <person name="Jorgensen S.L."/>
            <person name="Zaremba-Niedzwiedzka K."/>
            <person name="Martijn J."/>
            <person name="Lind A.E."/>
            <person name="van Eijk R."/>
            <person name="Schleper C."/>
            <person name="Guy L."/>
            <person name="Ettema T.J."/>
        </authorList>
    </citation>
    <scope>NUCLEOTIDE SEQUENCE</scope>
</reference>
<sequence length="92" mass="10769">MPICRKCKKSIDRLQQVSSGVERCDILFNKKEGYINWENEDFESDGIVREFYCPECNKVLFTDDEQAENFLEETDELQELVAEKINKIQKGG</sequence>
<organism evidence="1">
    <name type="scientific">marine sediment metagenome</name>
    <dbReference type="NCBI Taxonomy" id="412755"/>
    <lineage>
        <taxon>unclassified sequences</taxon>
        <taxon>metagenomes</taxon>
        <taxon>ecological metagenomes</taxon>
    </lineage>
</organism>
<name>A0A0F9CLT8_9ZZZZ</name>
<dbReference type="AlphaFoldDB" id="A0A0F9CLT8"/>
<protein>
    <submittedName>
        <fullName evidence="1">Uncharacterized protein</fullName>
    </submittedName>
</protein>
<evidence type="ECO:0000313" key="1">
    <source>
        <dbReference type="EMBL" id="KKL50134.1"/>
    </source>
</evidence>
<gene>
    <name evidence="1" type="ORF">LCGC14_2308570</name>
</gene>
<accession>A0A0F9CLT8</accession>
<dbReference type="EMBL" id="LAZR01032709">
    <property type="protein sequence ID" value="KKL50134.1"/>
    <property type="molecule type" value="Genomic_DNA"/>
</dbReference>
<comment type="caution">
    <text evidence="1">The sequence shown here is derived from an EMBL/GenBank/DDBJ whole genome shotgun (WGS) entry which is preliminary data.</text>
</comment>